<proteinExistence type="predicted"/>
<sequence>MIEPPSNEQEIAVESDATNEVILPEMDDLKGSVEESDASSFHEYPSISIDDSHNVGCEEGFLHTIDVHLRYQLDQFGNTLTGLSENQNVTVILSLCMLIFLSGIIFKLVLKISIVNQGEKSPNQYSFVIDSNDVSESNELENNQEQEEPSQITRAGVLQPIDINSKESVSHEAKEIAKEHIVLADWKDTEFELNENINDEPLIQSFDKDFTEENKENIEEIPSKITINPGTLIKSSKAQIIETISKDEWSDLNL</sequence>
<evidence type="ECO:0000313" key="3">
    <source>
        <dbReference type="Proteomes" id="UP000095085"/>
    </source>
</evidence>
<dbReference type="RefSeq" id="XP_020074317.1">
    <property type="nucleotide sequence ID" value="XM_020221884.1"/>
</dbReference>
<feature type="transmembrane region" description="Helical" evidence="1">
    <location>
        <begin position="89"/>
        <end position="110"/>
    </location>
</feature>
<keyword evidence="1" id="KW-0812">Transmembrane</keyword>
<dbReference type="EMBL" id="KV454545">
    <property type="protein sequence ID" value="ODV65250.1"/>
    <property type="molecule type" value="Genomic_DNA"/>
</dbReference>
<keyword evidence="1" id="KW-0472">Membrane</keyword>
<organism evidence="2 3">
    <name type="scientific">Hyphopichia burtonii NRRL Y-1933</name>
    <dbReference type="NCBI Taxonomy" id="984485"/>
    <lineage>
        <taxon>Eukaryota</taxon>
        <taxon>Fungi</taxon>
        <taxon>Dikarya</taxon>
        <taxon>Ascomycota</taxon>
        <taxon>Saccharomycotina</taxon>
        <taxon>Pichiomycetes</taxon>
        <taxon>Debaryomycetaceae</taxon>
        <taxon>Hyphopichia</taxon>
    </lineage>
</organism>
<evidence type="ECO:0000256" key="1">
    <source>
        <dbReference type="SAM" id="Phobius"/>
    </source>
</evidence>
<accession>A0A1E4RDC5</accession>
<dbReference type="GeneID" id="30996433"/>
<keyword evidence="1" id="KW-1133">Transmembrane helix</keyword>
<gene>
    <name evidence="2" type="ORF">HYPBUDRAFT_154072</name>
</gene>
<reference evidence="3" key="1">
    <citation type="submission" date="2016-05" db="EMBL/GenBank/DDBJ databases">
        <title>Comparative genomics of biotechnologically important yeasts.</title>
        <authorList>
            <consortium name="DOE Joint Genome Institute"/>
            <person name="Riley R."/>
            <person name="Haridas S."/>
            <person name="Wolfe K.H."/>
            <person name="Lopes M.R."/>
            <person name="Hittinger C.T."/>
            <person name="Goker M."/>
            <person name="Salamov A."/>
            <person name="Wisecaver J."/>
            <person name="Long T.M."/>
            <person name="Aerts A.L."/>
            <person name="Barry K."/>
            <person name="Choi C."/>
            <person name="Clum A."/>
            <person name="Coughlan A.Y."/>
            <person name="Deshpande S."/>
            <person name="Douglass A.P."/>
            <person name="Hanson S.J."/>
            <person name="Klenk H.-P."/>
            <person name="Labutti K."/>
            <person name="Lapidus A."/>
            <person name="Lindquist E."/>
            <person name="Lipzen A."/>
            <person name="Meier-Kolthoff J.P."/>
            <person name="Ohm R.A."/>
            <person name="Otillar R.P."/>
            <person name="Pangilinan J."/>
            <person name="Peng Y."/>
            <person name="Rokas A."/>
            <person name="Rosa C.A."/>
            <person name="Scheuner C."/>
            <person name="Sibirny A.A."/>
            <person name="Slot J.C."/>
            <person name="Stielow J.B."/>
            <person name="Sun H."/>
            <person name="Kurtzman C.P."/>
            <person name="Blackwell M."/>
            <person name="Grigoriev I.V."/>
            <person name="Jeffries T.W."/>
        </authorList>
    </citation>
    <scope>NUCLEOTIDE SEQUENCE [LARGE SCALE GENOMIC DNA]</scope>
    <source>
        <strain evidence="3">NRRL Y-1933</strain>
    </source>
</reference>
<keyword evidence="3" id="KW-1185">Reference proteome</keyword>
<dbReference type="Proteomes" id="UP000095085">
    <property type="component" value="Unassembled WGS sequence"/>
</dbReference>
<evidence type="ECO:0000313" key="2">
    <source>
        <dbReference type="EMBL" id="ODV65250.1"/>
    </source>
</evidence>
<dbReference type="AlphaFoldDB" id="A0A1E4RDC5"/>
<protein>
    <submittedName>
        <fullName evidence="2">Uncharacterized protein</fullName>
    </submittedName>
</protein>
<name>A0A1E4RDC5_9ASCO</name>
<feature type="non-terminal residue" evidence="2">
    <location>
        <position position="254"/>
    </location>
</feature>